<reference evidence="1" key="1">
    <citation type="journal article" date="2014" name="Front. Microbiol.">
        <title>High frequency of phylogenetically diverse reductive dehalogenase-homologous genes in deep subseafloor sedimentary metagenomes.</title>
        <authorList>
            <person name="Kawai M."/>
            <person name="Futagami T."/>
            <person name="Toyoda A."/>
            <person name="Takaki Y."/>
            <person name="Nishi S."/>
            <person name="Hori S."/>
            <person name="Arai W."/>
            <person name="Tsubouchi T."/>
            <person name="Morono Y."/>
            <person name="Uchiyama I."/>
            <person name="Ito T."/>
            <person name="Fujiyama A."/>
            <person name="Inagaki F."/>
            <person name="Takami H."/>
        </authorList>
    </citation>
    <scope>NUCLEOTIDE SEQUENCE</scope>
    <source>
        <strain evidence="1">Expedition CK06-06</strain>
    </source>
</reference>
<comment type="caution">
    <text evidence="1">The sequence shown here is derived from an EMBL/GenBank/DDBJ whole genome shotgun (WGS) entry which is preliminary data.</text>
</comment>
<sequence length="98" mass="11337">QLSNNQLLLVKEIWKYQKENKLNKVVIGRNGVIFDDAKKKPTAINLISKISIPEGDYFRFEELILSVPTFFLGQISETRWGNPYVVTVPEEARELLDE</sequence>
<proteinExistence type="predicted"/>
<feature type="non-terminal residue" evidence="1">
    <location>
        <position position="1"/>
    </location>
</feature>
<accession>X0SBF7</accession>
<gene>
    <name evidence="1" type="ORF">S01H1_17583</name>
</gene>
<protein>
    <submittedName>
        <fullName evidence="1">Uncharacterized protein</fullName>
    </submittedName>
</protein>
<name>X0SBF7_9ZZZZ</name>
<evidence type="ECO:0000313" key="1">
    <source>
        <dbReference type="EMBL" id="GAF73252.1"/>
    </source>
</evidence>
<dbReference type="AlphaFoldDB" id="X0SBF7"/>
<organism evidence="1">
    <name type="scientific">marine sediment metagenome</name>
    <dbReference type="NCBI Taxonomy" id="412755"/>
    <lineage>
        <taxon>unclassified sequences</taxon>
        <taxon>metagenomes</taxon>
        <taxon>ecological metagenomes</taxon>
    </lineage>
</organism>
<dbReference type="EMBL" id="BARS01009339">
    <property type="protein sequence ID" value="GAF73252.1"/>
    <property type="molecule type" value="Genomic_DNA"/>
</dbReference>